<dbReference type="Proteomes" id="UP000541444">
    <property type="component" value="Unassembled WGS sequence"/>
</dbReference>
<comment type="caution">
    <text evidence="1">The sequence shown here is derived from an EMBL/GenBank/DDBJ whole genome shotgun (WGS) entry which is preliminary data.</text>
</comment>
<name>A0A7J7MPX5_9MAGN</name>
<organism evidence="1 2">
    <name type="scientific">Kingdonia uniflora</name>
    <dbReference type="NCBI Taxonomy" id="39325"/>
    <lineage>
        <taxon>Eukaryota</taxon>
        <taxon>Viridiplantae</taxon>
        <taxon>Streptophyta</taxon>
        <taxon>Embryophyta</taxon>
        <taxon>Tracheophyta</taxon>
        <taxon>Spermatophyta</taxon>
        <taxon>Magnoliopsida</taxon>
        <taxon>Ranunculales</taxon>
        <taxon>Circaeasteraceae</taxon>
        <taxon>Kingdonia</taxon>
    </lineage>
</organism>
<evidence type="ECO:0000313" key="2">
    <source>
        <dbReference type="Proteomes" id="UP000541444"/>
    </source>
</evidence>
<gene>
    <name evidence="1" type="ORF">GIB67_039692</name>
</gene>
<evidence type="ECO:0000313" key="1">
    <source>
        <dbReference type="EMBL" id="KAF6156931.1"/>
    </source>
</evidence>
<dbReference type="AlphaFoldDB" id="A0A7J7MPX5"/>
<accession>A0A7J7MPX5</accession>
<dbReference type="InterPro" id="IPR036188">
    <property type="entry name" value="FAD/NAD-bd_sf"/>
</dbReference>
<protein>
    <submittedName>
        <fullName evidence="1">Uncharacterized protein</fullName>
    </submittedName>
</protein>
<proteinExistence type="predicted"/>
<keyword evidence="2" id="KW-1185">Reference proteome</keyword>
<dbReference type="EMBL" id="JACGCM010001289">
    <property type="protein sequence ID" value="KAF6156931.1"/>
    <property type="molecule type" value="Genomic_DNA"/>
</dbReference>
<reference evidence="1 2" key="1">
    <citation type="journal article" date="2020" name="IScience">
        <title>Genome Sequencing of the Endangered Kingdonia uniflora (Circaeasteraceae, Ranunculales) Reveals Potential Mechanisms of Evolutionary Specialization.</title>
        <authorList>
            <person name="Sun Y."/>
            <person name="Deng T."/>
            <person name="Zhang A."/>
            <person name="Moore M.J."/>
            <person name="Landis J.B."/>
            <person name="Lin N."/>
            <person name="Zhang H."/>
            <person name="Zhang X."/>
            <person name="Huang J."/>
            <person name="Zhang X."/>
            <person name="Sun H."/>
            <person name="Wang H."/>
        </authorList>
    </citation>
    <scope>NUCLEOTIDE SEQUENCE [LARGE SCALE GENOMIC DNA]</scope>
    <source>
        <strain evidence="1">TB1705</strain>
        <tissue evidence="1">Leaf</tissue>
    </source>
</reference>
<dbReference type="OrthoDB" id="1993933at2759"/>
<sequence length="151" mass="17071">MAIRRSSTDVTVYVNKAEGDREFLFFDKILNSGALPFKIGKTCRSPSLTSAVLTSVETTVLMEMNDPEKKLFNMKAGFYDKLESELQGLPSTYYVGRVMAFKLTERNSSYAMALVIKHFVSDDALPACPHVKATSLLTVYRKLMRLELHLY</sequence>
<dbReference type="Gene3D" id="3.50.50.60">
    <property type="entry name" value="FAD/NAD(P)-binding domain"/>
    <property type="match status" value="1"/>
</dbReference>